<feature type="coiled-coil region" evidence="1">
    <location>
        <begin position="158"/>
        <end position="185"/>
    </location>
</feature>
<organism evidence="2 3">
    <name type="scientific">Steroidobacter flavus</name>
    <dbReference type="NCBI Taxonomy" id="1842136"/>
    <lineage>
        <taxon>Bacteria</taxon>
        <taxon>Pseudomonadati</taxon>
        <taxon>Pseudomonadota</taxon>
        <taxon>Gammaproteobacteria</taxon>
        <taxon>Steroidobacterales</taxon>
        <taxon>Steroidobacteraceae</taxon>
        <taxon>Steroidobacter</taxon>
    </lineage>
</organism>
<dbReference type="Proteomes" id="UP001595904">
    <property type="component" value="Unassembled WGS sequence"/>
</dbReference>
<sequence length="194" mass="21493">MQKEGPPLQQLLHRITATPPDFMAEPRIGNKGEVHTVAVVRDLLASKGHAVDIASLSALAGRDVKADRNRLSITLLITWLLADPALTIERERLADILTLLKDDATRLAGYTNARQLFEDLERREELARLTLSKLGLRPAGETVAQAQDRFTSISSLERARLLAASQEAEARARAIREQLAKKAAEESANKWTRE</sequence>
<evidence type="ECO:0000313" key="3">
    <source>
        <dbReference type="Proteomes" id="UP001595904"/>
    </source>
</evidence>
<dbReference type="EMBL" id="JBHSDU010000003">
    <property type="protein sequence ID" value="MFC4310948.1"/>
    <property type="molecule type" value="Genomic_DNA"/>
</dbReference>
<name>A0ABV8STJ3_9GAMM</name>
<evidence type="ECO:0000313" key="2">
    <source>
        <dbReference type="EMBL" id="MFC4310948.1"/>
    </source>
</evidence>
<protein>
    <submittedName>
        <fullName evidence="2">Uncharacterized protein</fullName>
    </submittedName>
</protein>
<proteinExistence type="predicted"/>
<gene>
    <name evidence="2" type="ORF">ACFPN2_17765</name>
</gene>
<comment type="caution">
    <text evidence="2">The sequence shown here is derived from an EMBL/GenBank/DDBJ whole genome shotgun (WGS) entry which is preliminary data.</text>
</comment>
<reference evidence="3" key="1">
    <citation type="journal article" date="2019" name="Int. J. Syst. Evol. Microbiol.">
        <title>The Global Catalogue of Microorganisms (GCM) 10K type strain sequencing project: providing services to taxonomists for standard genome sequencing and annotation.</title>
        <authorList>
            <consortium name="The Broad Institute Genomics Platform"/>
            <consortium name="The Broad Institute Genome Sequencing Center for Infectious Disease"/>
            <person name="Wu L."/>
            <person name="Ma J."/>
        </authorList>
    </citation>
    <scope>NUCLEOTIDE SEQUENCE [LARGE SCALE GENOMIC DNA]</scope>
    <source>
        <strain evidence="3">CGMCC 1.10759</strain>
    </source>
</reference>
<dbReference type="RefSeq" id="WP_380598871.1">
    <property type="nucleotide sequence ID" value="NZ_JBHSDU010000003.1"/>
</dbReference>
<keyword evidence="1" id="KW-0175">Coiled coil</keyword>
<keyword evidence="3" id="KW-1185">Reference proteome</keyword>
<accession>A0ABV8STJ3</accession>
<evidence type="ECO:0000256" key="1">
    <source>
        <dbReference type="SAM" id="Coils"/>
    </source>
</evidence>